<organism evidence="1 2">
    <name type="scientific">Haloferula chungangensis</name>
    <dbReference type="NCBI Taxonomy" id="1048331"/>
    <lineage>
        <taxon>Bacteria</taxon>
        <taxon>Pseudomonadati</taxon>
        <taxon>Verrucomicrobiota</taxon>
        <taxon>Verrucomicrobiia</taxon>
        <taxon>Verrucomicrobiales</taxon>
        <taxon>Verrucomicrobiaceae</taxon>
        <taxon>Haloferula</taxon>
    </lineage>
</organism>
<gene>
    <name evidence="1" type="primary">cas6e</name>
    <name evidence="1" type="ORF">ACFQY0_14450</name>
</gene>
<dbReference type="CDD" id="cd09727">
    <property type="entry name" value="Cas6_I-E"/>
    <property type="match status" value="1"/>
</dbReference>
<dbReference type="Proteomes" id="UP001596472">
    <property type="component" value="Unassembled WGS sequence"/>
</dbReference>
<dbReference type="SUPFAM" id="SSF117987">
    <property type="entry name" value="CRISPR-associated protein"/>
    <property type="match status" value="2"/>
</dbReference>
<dbReference type="RefSeq" id="WP_379713667.1">
    <property type="nucleotide sequence ID" value="NZ_JBHTBS010000007.1"/>
</dbReference>
<dbReference type="NCBIfam" id="TIGR01907">
    <property type="entry name" value="casE_Cse3"/>
    <property type="match status" value="1"/>
</dbReference>
<reference evidence="2" key="1">
    <citation type="journal article" date="2019" name="Int. J. Syst. Evol. Microbiol.">
        <title>The Global Catalogue of Microorganisms (GCM) 10K type strain sequencing project: providing services to taxonomists for standard genome sequencing and annotation.</title>
        <authorList>
            <consortium name="The Broad Institute Genomics Platform"/>
            <consortium name="The Broad Institute Genome Sequencing Center for Infectious Disease"/>
            <person name="Wu L."/>
            <person name="Ma J."/>
        </authorList>
    </citation>
    <scope>NUCLEOTIDE SEQUENCE [LARGE SCALE GENOMIC DNA]</scope>
    <source>
        <strain evidence="2">CGMCC 4.1467</strain>
    </source>
</reference>
<evidence type="ECO:0000313" key="1">
    <source>
        <dbReference type="EMBL" id="MFC7338391.1"/>
    </source>
</evidence>
<dbReference type="Pfam" id="PF08798">
    <property type="entry name" value="CRISPR_assoc"/>
    <property type="match status" value="1"/>
</dbReference>
<proteinExistence type="predicted"/>
<accession>A0ABW2LC66</accession>
<name>A0ABW2LC66_9BACT</name>
<dbReference type="Gene3D" id="3.30.70.1210">
    <property type="entry name" value="Crispr-associated protein, domain 2"/>
    <property type="match status" value="1"/>
</dbReference>
<evidence type="ECO:0000313" key="2">
    <source>
        <dbReference type="Proteomes" id="UP001596472"/>
    </source>
</evidence>
<protein>
    <submittedName>
        <fullName evidence="1">Type I-E CRISPR-associated protein Cas6/Cse3/CasE</fullName>
    </submittedName>
</protein>
<dbReference type="SMART" id="SM01101">
    <property type="entry name" value="CRISPR_assoc"/>
    <property type="match status" value="1"/>
</dbReference>
<dbReference type="InterPro" id="IPR010179">
    <property type="entry name" value="CRISPR-assoc_prot_Cse3"/>
</dbReference>
<dbReference type="EMBL" id="JBHTBS010000007">
    <property type="protein sequence ID" value="MFC7338391.1"/>
    <property type="molecule type" value="Genomic_DNA"/>
</dbReference>
<sequence>MNTESATLHLARIVLPYETAAKRGIHDPYHWHQRAWDAFPGREKDTRNFLTRIDQKEQGWQLLLLSSWHPERPDWCPDHPQNWGVKAIADSFLTHDRYRFSIRANPVIKRVQRNAAGERIRSNKREPLRTPGELLPWLERQAESHGFELIGTPRIDQTDHLHFSRAKDQRHGVHHLVDFSGILRPIDPISFRQAFEDGIGPAKAFGFGMLCLSPLS</sequence>
<comment type="caution">
    <text evidence="1">The sequence shown here is derived from an EMBL/GenBank/DDBJ whole genome shotgun (WGS) entry which is preliminary data.</text>
</comment>
<dbReference type="Gene3D" id="3.30.70.1200">
    <property type="entry name" value="Crispr-associated protein, domain 1"/>
    <property type="match status" value="1"/>
</dbReference>
<keyword evidence="2" id="KW-1185">Reference proteome</keyword>